<evidence type="ECO:0000256" key="1">
    <source>
        <dbReference type="ARBA" id="ARBA00004173"/>
    </source>
</evidence>
<accession>A0A811ZBU0</accession>
<dbReference type="Gene3D" id="1.10.10.140">
    <property type="entry name" value="Cytochrome c oxidase, subunit VIb"/>
    <property type="match status" value="1"/>
</dbReference>
<dbReference type="SUPFAM" id="SSF47694">
    <property type="entry name" value="Cytochrome c oxidase subunit h"/>
    <property type="match status" value="1"/>
</dbReference>
<evidence type="ECO:0000313" key="4">
    <source>
        <dbReference type="Proteomes" id="UP000645828"/>
    </source>
</evidence>
<dbReference type="InterPro" id="IPR036549">
    <property type="entry name" value="CX6/COA6-like_sf"/>
</dbReference>
<dbReference type="InterPro" id="IPR003213">
    <property type="entry name" value="Cyt_c_oxidase_su6B"/>
</dbReference>
<keyword evidence="4" id="KW-1185">Reference proteome</keyword>
<evidence type="ECO:0000256" key="2">
    <source>
        <dbReference type="ARBA" id="ARBA00023128"/>
    </source>
</evidence>
<keyword evidence="2" id="KW-0496">Mitochondrion</keyword>
<dbReference type="EMBL" id="CAJHUB010000761">
    <property type="protein sequence ID" value="CAD7686198.1"/>
    <property type="molecule type" value="Genomic_DNA"/>
</dbReference>
<comment type="caution">
    <text evidence="3">The sequence shown here is derived from an EMBL/GenBank/DDBJ whole genome shotgun (WGS) entry which is preliminary data.</text>
</comment>
<dbReference type="GO" id="GO:0005739">
    <property type="term" value="C:mitochondrion"/>
    <property type="evidence" value="ECO:0007669"/>
    <property type="project" value="UniProtKB-SubCell"/>
</dbReference>
<organism evidence="3 4">
    <name type="scientific">Nyctereutes procyonoides</name>
    <name type="common">Raccoon dog</name>
    <name type="synonym">Canis procyonoides</name>
    <dbReference type="NCBI Taxonomy" id="34880"/>
    <lineage>
        <taxon>Eukaryota</taxon>
        <taxon>Metazoa</taxon>
        <taxon>Chordata</taxon>
        <taxon>Craniata</taxon>
        <taxon>Vertebrata</taxon>
        <taxon>Euteleostomi</taxon>
        <taxon>Mammalia</taxon>
        <taxon>Eutheria</taxon>
        <taxon>Laurasiatheria</taxon>
        <taxon>Carnivora</taxon>
        <taxon>Caniformia</taxon>
        <taxon>Canidae</taxon>
        <taxon>Nyctereutes</taxon>
    </lineage>
</organism>
<comment type="subcellular location">
    <subcellularLocation>
        <location evidence="1">Mitochondrion</location>
    </subcellularLocation>
</comment>
<dbReference type="Proteomes" id="UP000645828">
    <property type="component" value="Unassembled WGS sequence"/>
</dbReference>
<dbReference type="GO" id="GO:0045277">
    <property type="term" value="C:respiratory chain complex IV"/>
    <property type="evidence" value="ECO:0007669"/>
    <property type="project" value="InterPro"/>
</dbReference>
<dbReference type="AlphaFoldDB" id="A0A811ZBU0"/>
<name>A0A811ZBU0_NYCPR</name>
<evidence type="ECO:0000313" key="3">
    <source>
        <dbReference type="EMBL" id="CAD7686198.1"/>
    </source>
</evidence>
<reference evidence="3" key="1">
    <citation type="submission" date="2020-12" db="EMBL/GenBank/DDBJ databases">
        <authorList>
            <consortium name="Molecular Ecology Group"/>
        </authorList>
    </citation>
    <scope>NUCLEOTIDE SEQUENCE</scope>
    <source>
        <strain evidence="3">TBG_1078</strain>
    </source>
</reference>
<protein>
    <submittedName>
        <fullName evidence="3">(raccoon dog) hypothetical protein</fullName>
    </submittedName>
</protein>
<dbReference type="PANTHER" id="PTHR11387">
    <property type="entry name" value="CYTOCHROME C OXIDASE SUBUNIT 6B"/>
    <property type="match status" value="1"/>
</dbReference>
<proteinExistence type="predicted"/>
<gene>
    <name evidence="3" type="ORF">NYPRO_LOCUS18991</name>
</gene>
<sequence>MKLSWWNYQTVPFDSHVPSQNQARSSWPNYLDICHCEKAAIVKGGDVSRCE</sequence>